<proteinExistence type="predicted"/>
<dbReference type="EMBL" id="BSRI01000002">
    <property type="protein sequence ID" value="GLV59294.1"/>
    <property type="molecule type" value="Genomic_DNA"/>
</dbReference>
<protein>
    <submittedName>
        <fullName evidence="2">Membrane protein</fullName>
    </submittedName>
</protein>
<feature type="transmembrane region" description="Helical" evidence="1">
    <location>
        <begin position="126"/>
        <end position="145"/>
    </location>
</feature>
<feature type="transmembrane region" description="Helical" evidence="1">
    <location>
        <begin position="197"/>
        <end position="227"/>
    </location>
</feature>
<keyword evidence="3" id="KW-1185">Reference proteome</keyword>
<organism evidence="2 3">
    <name type="scientific">Dictyobacter halimunensis</name>
    <dbReference type="NCBI Taxonomy" id="3026934"/>
    <lineage>
        <taxon>Bacteria</taxon>
        <taxon>Bacillati</taxon>
        <taxon>Chloroflexota</taxon>
        <taxon>Ktedonobacteria</taxon>
        <taxon>Ktedonobacterales</taxon>
        <taxon>Dictyobacteraceae</taxon>
        <taxon>Dictyobacter</taxon>
    </lineage>
</organism>
<feature type="transmembrane region" description="Helical" evidence="1">
    <location>
        <begin position="99"/>
        <end position="119"/>
    </location>
</feature>
<keyword evidence="1" id="KW-0472">Membrane</keyword>
<feature type="transmembrane region" description="Helical" evidence="1">
    <location>
        <begin position="247"/>
        <end position="272"/>
    </location>
</feature>
<gene>
    <name evidence="2" type="ORF">KDH_61210</name>
</gene>
<reference evidence="2 3" key="1">
    <citation type="submission" date="2023-02" db="EMBL/GenBank/DDBJ databases">
        <title>Dictyobacter halimunensis sp. nov., a new member of the class Ktedonobacteria from forest soil in a geothermal area.</title>
        <authorList>
            <person name="Rachmania M.K."/>
            <person name="Ningsih F."/>
            <person name="Sakai Y."/>
            <person name="Yabe S."/>
            <person name="Yokota A."/>
            <person name="Sjamsuridzal W."/>
        </authorList>
    </citation>
    <scope>NUCLEOTIDE SEQUENCE [LARGE SCALE GENOMIC DNA]</scope>
    <source>
        <strain evidence="2 3">S3.2.2.5</strain>
    </source>
</reference>
<dbReference type="InterPro" id="IPR007136">
    <property type="entry name" value="DUF347"/>
</dbReference>
<dbReference type="Proteomes" id="UP001344906">
    <property type="component" value="Unassembled WGS sequence"/>
</dbReference>
<keyword evidence="1" id="KW-0812">Transmembrane</keyword>
<dbReference type="Pfam" id="PF03988">
    <property type="entry name" value="DUF347"/>
    <property type="match status" value="4"/>
</dbReference>
<name>A0ABQ6FZN7_9CHLR</name>
<comment type="caution">
    <text evidence="2">The sequence shown here is derived from an EMBL/GenBank/DDBJ whole genome shotgun (WGS) entry which is preliminary data.</text>
</comment>
<dbReference type="RefSeq" id="WP_338255883.1">
    <property type="nucleotide sequence ID" value="NZ_BSRI01000002.1"/>
</dbReference>
<evidence type="ECO:0000256" key="1">
    <source>
        <dbReference type="SAM" id="Phobius"/>
    </source>
</evidence>
<feature type="transmembrane region" description="Helical" evidence="1">
    <location>
        <begin position="73"/>
        <end position="93"/>
    </location>
</feature>
<sequence>MSNPISQRQSDAQFDAANSIFERDGAAAQPAHKAAHLLKKVPEITIFFWIIKLLTTAMGETTSDYMVNHIDPVIAVAIGALGLCVALALQLVVRRYIPAVYWFAVVMVAIFGTMAADVLHIGLGIPYLASTIFFAIALAIIFGVWYATEKTLSIHSIYTLRRELFYWATIVTTFALGTALGDMTATTLHLGYLDSGILFAVLFALPGLACWLLGLNEILAFWFAYIVTRPLGASFADWMGKPRDAGGIGFGTGTVSLVLTILIIALVAYVTITRKDIDLKQQ</sequence>
<feature type="transmembrane region" description="Helical" evidence="1">
    <location>
        <begin position="165"/>
        <end position="185"/>
    </location>
</feature>
<keyword evidence="1" id="KW-1133">Transmembrane helix</keyword>
<accession>A0ABQ6FZN7</accession>
<evidence type="ECO:0000313" key="2">
    <source>
        <dbReference type="EMBL" id="GLV59294.1"/>
    </source>
</evidence>
<evidence type="ECO:0000313" key="3">
    <source>
        <dbReference type="Proteomes" id="UP001344906"/>
    </source>
</evidence>